<dbReference type="Proteomes" id="UP000297245">
    <property type="component" value="Unassembled WGS sequence"/>
</dbReference>
<dbReference type="EMBL" id="ML179222">
    <property type="protein sequence ID" value="THU94531.1"/>
    <property type="molecule type" value="Genomic_DNA"/>
</dbReference>
<keyword evidence="3" id="KW-1185">Reference proteome</keyword>
<feature type="compositionally biased region" description="Polar residues" evidence="1">
    <location>
        <begin position="54"/>
        <end position="63"/>
    </location>
</feature>
<gene>
    <name evidence="2" type="ORF">K435DRAFT_966832</name>
</gene>
<name>A0A4S8LYH9_DENBC</name>
<protein>
    <submittedName>
        <fullName evidence="2">Uncharacterized protein</fullName>
    </submittedName>
</protein>
<dbReference type="AlphaFoldDB" id="A0A4S8LYH9"/>
<accession>A0A4S8LYH9</accession>
<feature type="region of interest" description="Disordered" evidence="1">
    <location>
        <begin position="29"/>
        <end position="78"/>
    </location>
</feature>
<reference evidence="2 3" key="1">
    <citation type="journal article" date="2019" name="Nat. Ecol. Evol.">
        <title>Megaphylogeny resolves global patterns of mushroom evolution.</title>
        <authorList>
            <person name="Varga T."/>
            <person name="Krizsan K."/>
            <person name="Foldi C."/>
            <person name="Dima B."/>
            <person name="Sanchez-Garcia M."/>
            <person name="Sanchez-Ramirez S."/>
            <person name="Szollosi G.J."/>
            <person name="Szarkandi J.G."/>
            <person name="Papp V."/>
            <person name="Albert L."/>
            <person name="Andreopoulos W."/>
            <person name="Angelini C."/>
            <person name="Antonin V."/>
            <person name="Barry K.W."/>
            <person name="Bougher N.L."/>
            <person name="Buchanan P."/>
            <person name="Buyck B."/>
            <person name="Bense V."/>
            <person name="Catcheside P."/>
            <person name="Chovatia M."/>
            <person name="Cooper J."/>
            <person name="Damon W."/>
            <person name="Desjardin D."/>
            <person name="Finy P."/>
            <person name="Geml J."/>
            <person name="Haridas S."/>
            <person name="Hughes K."/>
            <person name="Justo A."/>
            <person name="Karasinski D."/>
            <person name="Kautmanova I."/>
            <person name="Kiss B."/>
            <person name="Kocsube S."/>
            <person name="Kotiranta H."/>
            <person name="LaButti K.M."/>
            <person name="Lechner B.E."/>
            <person name="Liimatainen K."/>
            <person name="Lipzen A."/>
            <person name="Lukacs Z."/>
            <person name="Mihaltcheva S."/>
            <person name="Morgado L.N."/>
            <person name="Niskanen T."/>
            <person name="Noordeloos M.E."/>
            <person name="Ohm R.A."/>
            <person name="Ortiz-Santana B."/>
            <person name="Ovrebo C."/>
            <person name="Racz N."/>
            <person name="Riley R."/>
            <person name="Savchenko A."/>
            <person name="Shiryaev A."/>
            <person name="Soop K."/>
            <person name="Spirin V."/>
            <person name="Szebenyi C."/>
            <person name="Tomsovsky M."/>
            <person name="Tulloss R.E."/>
            <person name="Uehling J."/>
            <person name="Grigoriev I.V."/>
            <person name="Vagvolgyi C."/>
            <person name="Papp T."/>
            <person name="Martin F.M."/>
            <person name="Miettinen O."/>
            <person name="Hibbett D.S."/>
            <person name="Nagy L.G."/>
        </authorList>
    </citation>
    <scope>NUCLEOTIDE SEQUENCE [LARGE SCALE GENOMIC DNA]</scope>
    <source>
        <strain evidence="2 3">CBS 962.96</strain>
    </source>
</reference>
<evidence type="ECO:0000313" key="2">
    <source>
        <dbReference type="EMBL" id="THU94531.1"/>
    </source>
</evidence>
<proteinExistence type="predicted"/>
<feature type="compositionally biased region" description="Basic and acidic residues" evidence="1">
    <location>
        <begin position="30"/>
        <end position="46"/>
    </location>
</feature>
<evidence type="ECO:0000313" key="3">
    <source>
        <dbReference type="Proteomes" id="UP000297245"/>
    </source>
</evidence>
<sequence length="78" mass="8527">MTASSSSKSQSSTGLRGFKQLLKKGWNEVVKIRPKSDGNEEPESKYKPRGRVTKPTSGETQRPNGPKVPKSKPTLSGR</sequence>
<evidence type="ECO:0000256" key="1">
    <source>
        <dbReference type="SAM" id="MobiDB-lite"/>
    </source>
</evidence>
<organism evidence="2 3">
    <name type="scientific">Dendrothele bispora (strain CBS 962.96)</name>
    <dbReference type="NCBI Taxonomy" id="1314807"/>
    <lineage>
        <taxon>Eukaryota</taxon>
        <taxon>Fungi</taxon>
        <taxon>Dikarya</taxon>
        <taxon>Basidiomycota</taxon>
        <taxon>Agaricomycotina</taxon>
        <taxon>Agaricomycetes</taxon>
        <taxon>Agaricomycetidae</taxon>
        <taxon>Agaricales</taxon>
        <taxon>Agaricales incertae sedis</taxon>
        <taxon>Dendrothele</taxon>
    </lineage>
</organism>